<evidence type="ECO:0000313" key="7">
    <source>
        <dbReference type="EMBL" id="GHO95544.1"/>
    </source>
</evidence>
<keyword evidence="4 5" id="KW-0472">Membrane</keyword>
<dbReference type="CDD" id="cd17478">
    <property type="entry name" value="MFS_FsR"/>
    <property type="match status" value="1"/>
</dbReference>
<accession>A0A8J3N1V6</accession>
<evidence type="ECO:0000256" key="1">
    <source>
        <dbReference type="ARBA" id="ARBA00004651"/>
    </source>
</evidence>
<organism evidence="7 8">
    <name type="scientific">Reticulibacter mediterranei</name>
    <dbReference type="NCBI Taxonomy" id="2778369"/>
    <lineage>
        <taxon>Bacteria</taxon>
        <taxon>Bacillati</taxon>
        <taxon>Chloroflexota</taxon>
        <taxon>Ktedonobacteria</taxon>
        <taxon>Ktedonobacterales</taxon>
        <taxon>Reticulibacteraceae</taxon>
        <taxon>Reticulibacter</taxon>
    </lineage>
</organism>
<feature type="transmembrane region" description="Helical" evidence="5">
    <location>
        <begin position="208"/>
        <end position="229"/>
    </location>
</feature>
<dbReference type="EMBL" id="BNJK01000001">
    <property type="protein sequence ID" value="GHO95544.1"/>
    <property type="molecule type" value="Genomic_DNA"/>
</dbReference>
<dbReference type="PANTHER" id="PTHR43129">
    <property type="entry name" value="FOSMIDOMYCIN RESISTANCE PROTEIN"/>
    <property type="match status" value="1"/>
</dbReference>
<dbReference type="PROSITE" id="PS00216">
    <property type="entry name" value="SUGAR_TRANSPORT_1"/>
    <property type="match status" value="1"/>
</dbReference>
<feature type="transmembrane region" description="Helical" evidence="5">
    <location>
        <begin position="44"/>
        <end position="66"/>
    </location>
</feature>
<evidence type="ECO:0000313" key="8">
    <source>
        <dbReference type="Proteomes" id="UP000597444"/>
    </source>
</evidence>
<dbReference type="GO" id="GO:0005886">
    <property type="term" value="C:plasma membrane"/>
    <property type="evidence" value="ECO:0007669"/>
    <property type="project" value="UniProtKB-SubCell"/>
</dbReference>
<dbReference type="AlphaFoldDB" id="A0A8J3N1V6"/>
<feature type="transmembrane region" description="Helical" evidence="5">
    <location>
        <begin position="277"/>
        <end position="296"/>
    </location>
</feature>
<evidence type="ECO:0000259" key="6">
    <source>
        <dbReference type="PROSITE" id="PS50850"/>
    </source>
</evidence>
<gene>
    <name evidence="7" type="ORF">KSF_055920</name>
</gene>
<dbReference type="PROSITE" id="PS50850">
    <property type="entry name" value="MFS"/>
    <property type="match status" value="1"/>
</dbReference>
<feature type="transmembrane region" description="Helical" evidence="5">
    <location>
        <begin position="98"/>
        <end position="117"/>
    </location>
</feature>
<dbReference type="SUPFAM" id="SSF103473">
    <property type="entry name" value="MFS general substrate transporter"/>
    <property type="match status" value="1"/>
</dbReference>
<protein>
    <submittedName>
        <fullName evidence="7">Putative membrane efflux protein</fullName>
    </submittedName>
</protein>
<keyword evidence="2 5" id="KW-0812">Transmembrane</keyword>
<feature type="transmembrane region" description="Helical" evidence="5">
    <location>
        <begin position="302"/>
        <end position="325"/>
    </location>
</feature>
<dbReference type="InterPro" id="IPR011701">
    <property type="entry name" value="MFS"/>
</dbReference>
<reference evidence="7" key="1">
    <citation type="submission" date="2020-10" db="EMBL/GenBank/DDBJ databases">
        <title>Taxonomic study of unclassified bacteria belonging to the class Ktedonobacteria.</title>
        <authorList>
            <person name="Yabe S."/>
            <person name="Wang C.M."/>
            <person name="Zheng Y."/>
            <person name="Sakai Y."/>
            <person name="Cavaletti L."/>
            <person name="Monciardini P."/>
            <person name="Donadio S."/>
        </authorList>
    </citation>
    <scope>NUCLEOTIDE SEQUENCE</scope>
    <source>
        <strain evidence="7">ID150040</strain>
    </source>
</reference>
<feature type="transmembrane region" description="Helical" evidence="5">
    <location>
        <begin position="73"/>
        <end position="92"/>
    </location>
</feature>
<evidence type="ECO:0000256" key="3">
    <source>
        <dbReference type="ARBA" id="ARBA00022989"/>
    </source>
</evidence>
<feature type="transmembrane region" description="Helical" evidence="5">
    <location>
        <begin position="249"/>
        <end position="270"/>
    </location>
</feature>
<evidence type="ECO:0000256" key="4">
    <source>
        <dbReference type="ARBA" id="ARBA00023136"/>
    </source>
</evidence>
<keyword evidence="8" id="KW-1185">Reference proteome</keyword>
<proteinExistence type="predicted"/>
<dbReference type="Proteomes" id="UP000597444">
    <property type="component" value="Unassembled WGS sequence"/>
</dbReference>
<feature type="domain" description="Major facilitator superfamily (MFS) profile" evidence="6">
    <location>
        <begin position="12"/>
        <end position="391"/>
    </location>
</feature>
<feature type="transmembrane region" description="Helical" evidence="5">
    <location>
        <begin position="169"/>
        <end position="187"/>
    </location>
</feature>
<sequence length="400" mass="42001">MEKSVDTIDRRSLAVLSSGHLCIDLCQGAVPAFLPFLVAERHLTYAAAAGLVLATNIASSVVQPLFGQFADRFSVLWLMPVGLLLGGAGLALTGLVPGYWDLVLALMLCGIGIAAFHPEASRLVNAIAQKRRATSMSIFSVGGSLGFAVGPLLTTAILVSLGLQGSPLLLLPEAALALIIFFNFSRFQPYSGASKTHKQAQSAVQQNAWGAFALLTAVVICRSIVFYGLNTFLPLYWIGILHQTKAEGNIALTCFLAVGIISTLIGGRLADHYGRRIIVLIALIGQVPAVLLFAAFAPLNPLLALILLIPVSFTIFAPFSTMVVMGQEYLPGRVGTASGVTLGLALTVGGIAVPLFGHLADLYGLQMVLFSLAIVPVIGVALAFILPRPPLVVAHREAAG</sequence>
<name>A0A8J3N1V6_9CHLR</name>
<comment type="caution">
    <text evidence="7">The sequence shown here is derived from an EMBL/GenBank/DDBJ whole genome shotgun (WGS) entry which is preliminary data.</text>
</comment>
<dbReference type="Pfam" id="PF07690">
    <property type="entry name" value="MFS_1"/>
    <property type="match status" value="1"/>
</dbReference>
<feature type="transmembrane region" description="Helical" evidence="5">
    <location>
        <begin position="337"/>
        <end position="357"/>
    </location>
</feature>
<feature type="transmembrane region" description="Helical" evidence="5">
    <location>
        <begin position="138"/>
        <end position="163"/>
    </location>
</feature>
<dbReference type="InterPro" id="IPR036259">
    <property type="entry name" value="MFS_trans_sf"/>
</dbReference>
<evidence type="ECO:0000256" key="2">
    <source>
        <dbReference type="ARBA" id="ARBA00022692"/>
    </source>
</evidence>
<dbReference type="GO" id="GO:0022857">
    <property type="term" value="F:transmembrane transporter activity"/>
    <property type="evidence" value="ECO:0007669"/>
    <property type="project" value="InterPro"/>
</dbReference>
<dbReference type="PANTHER" id="PTHR43129:SF1">
    <property type="entry name" value="FOSMIDOMYCIN RESISTANCE PROTEIN"/>
    <property type="match status" value="1"/>
</dbReference>
<evidence type="ECO:0000256" key="5">
    <source>
        <dbReference type="SAM" id="Phobius"/>
    </source>
</evidence>
<comment type="subcellular location">
    <subcellularLocation>
        <location evidence="1">Cell membrane</location>
        <topology evidence="1">Multi-pass membrane protein</topology>
    </subcellularLocation>
</comment>
<dbReference type="Gene3D" id="1.20.1250.20">
    <property type="entry name" value="MFS general substrate transporter like domains"/>
    <property type="match status" value="2"/>
</dbReference>
<feature type="transmembrane region" description="Helical" evidence="5">
    <location>
        <begin position="363"/>
        <end position="386"/>
    </location>
</feature>
<dbReference type="InterPro" id="IPR020846">
    <property type="entry name" value="MFS_dom"/>
</dbReference>
<keyword evidence="3 5" id="KW-1133">Transmembrane helix</keyword>
<dbReference type="InterPro" id="IPR005829">
    <property type="entry name" value="Sugar_transporter_CS"/>
</dbReference>